<keyword evidence="1 2" id="KW-0175">Coiled coil</keyword>
<feature type="compositionally biased region" description="Low complexity" evidence="3">
    <location>
        <begin position="905"/>
        <end position="917"/>
    </location>
</feature>
<evidence type="ECO:0000256" key="3">
    <source>
        <dbReference type="SAM" id="MobiDB-lite"/>
    </source>
</evidence>
<feature type="coiled-coil region" evidence="2">
    <location>
        <begin position="324"/>
        <end position="397"/>
    </location>
</feature>
<organism evidence="5 6">
    <name type="scientific">Folsomia candida</name>
    <name type="common">Springtail</name>
    <dbReference type="NCBI Taxonomy" id="158441"/>
    <lineage>
        <taxon>Eukaryota</taxon>
        <taxon>Metazoa</taxon>
        <taxon>Ecdysozoa</taxon>
        <taxon>Arthropoda</taxon>
        <taxon>Hexapoda</taxon>
        <taxon>Collembola</taxon>
        <taxon>Entomobryomorpha</taxon>
        <taxon>Isotomoidea</taxon>
        <taxon>Isotomidae</taxon>
        <taxon>Proisotominae</taxon>
        <taxon>Folsomia</taxon>
    </lineage>
</organism>
<evidence type="ECO:0000313" key="5">
    <source>
        <dbReference type="EMBL" id="OXA53087.1"/>
    </source>
</evidence>
<dbReference type="GO" id="GO:0051015">
    <property type="term" value="F:actin filament binding"/>
    <property type="evidence" value="ECO:0007669"/>
    <property type="project" value="TreeGrafter"/>
</dbReference>
<name>A0A226E7X4_FOLCA</name>
<dbReference type="STRING" id="158441.A0A226E7X4"/>
<gene>
    <name evidence="5" type="ORF">Fcan01_12814</name>
</gene>
<keyword evidence="6" id="KW-1185">Reference proteome</keyword>
<dbReference type="InterPro" id="IPR002928">
    <property type="entry name" value="Myosin_tail"/>
</dbReference>
<dbReference type="GO" id="GO:0032982">
    <property type="term" value="C:myosin filament"/>
    <property type="evidence" value="ECO:0007669"/>
    <property type="project" value="TreeGrafter"/>
</dbReference>
<dbReference type="Gene3D" id="1.10.287.1490">
    <property type="match status" value="1"/>
</dbReference>
<proteinExistence type="predicted"/>
<accession>A0A226E7X4</accession>
<dbReference type="PANTHER" id="PTHR45615:SF36">
    <property type="entry name" value="MYOSIN HEAVY CHAIN-LIKE, ISOFORM B-RELATED"/>
    <property type="match status" value="1"/>
</dbReference>
<protein>
    <submittedName>
        <fullName evidence="5">Unconventional myosin-XVIIIa</fullName>
    </submittedName>
</protein>
<dbReference type="Pfam" id="PF01576">
    <property type="entry name" value="Myosin_tail_1"/>
    <property type="match status" value="1"/>
</dbReference>
<sequence length="938" mass="108103">MGSYGRDYESYIPRANGGFGGGLNTTSTVRSSRASSVFSSVYSDSGDSWKHPSSSLSPVRSQTPMRYNSSHTKKFQNTVHTQLRRMDGVRIPQENVIIKAGFSLLPPYISSRTTFKSRFEPFPAHADPDTESARLSSSIKDFLKRSDHIEQDWAQIHPEKKLQRNYNPRDKMNAKIAIRSFQMSHSASWATVDGTDSSMAQNSDARSLMDVPDEFDEMNDASIASDLDSNIKSVADMNCNLPVVNELSAELAEEQATSAASAEKIEQEMTEKQQIESQLVNLKTRYQSIENEKQQLELDLAYSISEVGGEANSADEFNDDSVYKQRWERCKRELEMTKQRLKQREQDHLDQIMIMKKSLEKKCCDAWEESEEQKQIVAQLKRRIQKLSNELSDVKCLHQEEASRASLLEKKQRRFDSELSTSNMQLEKEKLNKDKIIRERDAAVIQKDSLFNEMQALKMELQLKETKLHNTEQELEELSQSGGSSDQVNALRKTKNDLQMKVKEQEEELDDMAGQVQTLESTKLRLEMQMEQMRKECKREVQLREEEIEDLRNSTHKKFKALECQLESEHEERTTILRAKQELERRVFDLEEFSSTQTASHEHISRLKKELKRTKALLKDSQAMMEQSKNDVLSKGMLRQLRHQLEDSESQRVRLNRAKQKVDEELSDALLQIEELTRRCNEAENEKNNLSREKANIHMQFEEGEENLAEIMKKYKAAVEQLTVDQTTITEQCIQISELEAATSSLKETISELTAKLETLEGDHASQQIQKRFQLKVREVETRLELETTTRTRLEGQVSRLKEHIEKFTEDLKNVQTRELTAADKLKKCERQLRESKEDILRLTQRESDLQGRRANLEKQLESADLEISTLKGDLKLAMQRIEDLTNVIRECDETTDDDDDDSSTESIDSNNDSSILSDAQFDLGNIKLSKQNDESTA</sequence>
<evidence type="ECO:0000256" key="2">
    <source>
        <dbReference type="SAM" id="Coils"/>
    </source>
</evidence>
<evidence type="ECO:0000313" key="6">
    <source>
        <dbReference type="Proteomes" id="UP000198287"/>
    </source>
</evidence>
<dbReference type="OrthoDB" id="2914378at2759"/>
<feature type="region of interest" description="Disordered" evidence="3">
    <location>
        <begin position="42"/>
        <end position="69"/>
    </location>
</feature>
<dbReference type="Proteomes" id="UP000198287">
    <property type="component" value="Unassembled WGS sequence"/>
</dbReference>
<dbReference type="AlphaFoldDB" id="A0A226E7X4"/>
<dbReference type="OMA" id="WERCKRE"/>
<feature type="region of interest" description="Disordered" evidence="3">
    <location>
        <begin position="893"/>
        <end position="917"/>
    </location>
</feature>
<feature type="compositionally biased region" description="Polar residues" evidence="3">
    <location>
        <begin position="51"/>
        <end position="69"/>
    </location>
</feature>
<feature type="compositionally biased region" description="Acidic residues" evidence="3">
    <location>
        <begin position="894"/>
        <end position="904"/>
    </location>
</feature>
<dbReference type="PANTHER" id="PTHR45615">
    <property type="entry name" value="MYOSIN HEAVY CHAIN, NON-MUSCLE"/>
    <property type="match status" value="1"/>
</dbReference>
<evidence type="ECO:0000259" key="4">
    <source>
        <dbReference type="Pfam" id="PF01576"/>
    </source>
</evidence>
<feature type="domain" description="Myosin tail" evidence="4">
    <location>
        <begin position="245"/>
        <end position="629"/>
    </location>
</feature>
<comment type="caution">
    <text evidence="5">The sequence shown here is derived from an EMBL/GenBank/DDBJ whole genome shotgun (WGS) entry which is preliminary data.</text>
</comment>
<reference evidence="5 6" key="1">
    <citation type="submission" date="2015-12" db="EMBL/GenBank/DDBJ databases">
        <title>The genome of Folsomia candida.</title>
        <authorList>
            <person name="Faddeeva A."/>
            <person name="Derks M.F."/>
            <person name="Anvar Y."/>
            <person name="Smit S."/>
            <person name="Van Straalen N."/>
            <person name="Roelofs D."/>
        </authorList>
    </citation>
    <scope>NUCLEOTIDE SEQUENCE [LARGE SCALE GENOMIC DNA]</scope>
    <source>
        <strain evidence="5 6">VU population</strain>
        <tissue evidence="5">Whole body</tissue>
    </source>
</reference>
<dbReference type="SUPFAM" id="SSF90257">
    <property type="entry name" value="Myosin rod fragments"/>
    <property type="match status" value="1"/>
</dbReference>
<dbReference type="GO" id="GO:0016460">
    <property type="term" value="C:myosin II complex"/>
    <property type="evidence" value="ECO:0007669"/>
    <property type="project" value="TreeGrafter"/>
</dbReference>
<dbReference type="GO" id="GO:0005737">
    <property type="term" value="C:cytoplasm"/>
    <property type="evidence" value="ECO:0007669"/>
    <property type="project" value="TreeGrafter"/>
</dbReference>
<dbReference type="GO" id="GO:0031032">
    <property type="term" value="P:actomyosin structure organization"/>
    <property type="evidence" value="ECO:0007669"/>
    <property type="project" value="TreeGrafter"/>
</dbReference>
<dbReference type="EMBL" id="LNIX01000006">
    <property type="protein sequence ID" value="OXA53087.1"/>
    <property type="molecule type" value="Genomic_DNA"/>
</dbReference>
<feature type="coiled-coil region" evidence="2">
    <location>
        <begin position="265"/>
        <end position="299"/>
    </location>
</feature>
<evidence type="ECO:0000256" key="1">
    <source>
        <dbReference type="ARBA" id="ARBA00023054"/>
    </source>
</evidence>